<dbReference type="STRING" id="1381753.V2Z0S3"/>
<evidence type="ECO:0000313" key="6">
    <source>
        <dbReference type="Proteomes" id="UP000017559"/>
    </source>
</evidence>
<dbReference type="InterPro" id="IPR004104">
    <property type="entry name" value="Gfo/Idh/MocA-like_OxRdtase_C"/>
</dbReference>
<feature type="domain" description="Gfo/Idh/MocA-like oxidoreductase C-terminal" evidence="4">
    <location>
        <begin position="166"/>
        <end position="389"/>
    </location>
</feature>
<protein>
    <submittedName>
        <fullName evidence="5">Nad binding rossmann fold</fullName>
    </submittedName>
</protein>
<dbReference type="SUPFAM" id="SSF51735">
    <property type="entry name" value="NAD(P)-binding Rossmann-fold domains"/>
    <property type="match status" value="1"/>
</dbReference>
<dbReference type="Gene3D" id="3.40.50.720">
    <property type="entry name" value="NAD(P)-binding Rossmann-like Domain"/>
    <property type="match status" value="1"/>
</dbReference>
<evidence type="ECO:0000256" key="1">
    <source>
        <dbReference type="ARBA" id="ARBA00010928"/>
    </source>
</evidence>
<dbReference type="InterPro" id="IPR036291">
    <property type="entry name" value="NAD(P)-bd_dom_sf"/>
</dbReference>
<dbReference type="AlphaFoldDB" id="V2Z0S3"/>
<name>V2Z0S3_MONRO</name>
<gene>
    <name evidence="5" type="ORF">Moror_17574</name>
</gene>
<dbReference type="HOGENOM" id="CLU_023194_19_0_1"/>
<proteinExistence type="inferred from homology"/>
<keyword evidence="6" id="KW-1185">Reference proteome</keyword>
<dbReference type="Gene3D" id="3.30.360.10">
    <property type="entry name" value="Dihydrodipicolinate Reductase, domain 2"/>
    <property type="match status" value="1"/>
</dbReference>
<accession>V2Z0S3</accession>
<dbReference type="Proteomes" id="UP000017559">
    <property type="component" value="Unassembled WGS sequence"/>
</dbReference>
<dbReference type="GO" id="GO:0016491">
    <property type="term" value="F:oxidoreductase activity"/>
    <property type="evidence" value="ECO:0007669"/>
    <property type="project" value="UniProtKB-KW"/>
</dbReference>
<reference evidence="5 6" key="1">
    <citation type="journal article" date="2014" name="BMC Genomics">
        <title>Genome and secretome analysis of the hemibiotrophic fungal pathogen, Moniliophthora roreri, which causes frosty pod rot disease of cacao: mechanisms of the biotrophic and necrotrophic phases.</title>
        <authorList>
            <person name="Meinhardt L.W."/>
            <person name="Costa G.G.L."/>
            <person name="Thomazella D.P.T."/>
            <person name="Teixeira P.J.P.L."/>
            <person name="Carazzolle M.F."/>
            <person name="Schuster S.C."/>
            <person name="Carlson J.E."/>
            <person name="Guiltinan M.J."/>
            <person name="Mieczkowski P."/>
            <person name="Farmer A."/>
            <person name="Ramaraj T."/>
            <person name="Crozier J."/>
            <person name="Davis R.E."/>
            <person name="Shao J."/>
            <person name="Melnick R.L."/>
            <person name="Pereira G.A.G."/>
            <person name="Bailey B.A."/>
        </authorList>
    </citation>
    <scope>NUCLEOTIDE SEQUENCE [LARGE SCALE GENOMIC DNA]</scope>
    <source>
        <strain evidence="5 6">MCA 2997</strain>
    </source>
</reference>
<dbReference type="OrthoDB" id="446809at2759"/>
<evidence type="ECO:0000259" key="4">
    <source>
        <dbReference type="Pfam" id="PF02894"/>
    </source>
</evidence>
<evidence type="ECO:0000256" key="2">
    <source>
        <dbReference type="ARBA" id="ARBA00023002"/>
    </source>
</evidence>
<dbReference type="KEGG" id="mrr:Moror_17574"/>
<comment type="caution">
    <text evidence="5">The sequence shown here is derived from an EMBL/GenBank/DDBJ whole genome shotgun (WGS) entry which is preliminary data.</text>
</comment>
<organism evidence="5 6">
    <name type="scientific">Moniliophthora roreri (strain MCA 2997)</name>
    <name type="common">Cocoa frosty pod rot fungus</name>
    <name type="synonym">Crinipellis roreri</name>
    <dbReference type="NCBI Taxonomy" id="1381753"/>
    <lineage>
        <taxon>Eukaryota</taxon>
        <taxon>Fungi</taxon>
        <taxon>Dikarya</taxon>
        <taxon>Basidiomycota</taxon>
        <taxon>Agaricomycotina</taxon>
        <taxon>Agaricomycetes</taxon>
        <taxon>Agaricomycetidae</taxon>
        <taxon>Agaricales</taxon>
        <taxon>Marasmiineae</taxon>
        <taxon>Marasmiaceae</taxon>
        <taxon>Moniliophthora</taxon>
    </lineage>
</organism>
<dbReference type="InterPro" id="IPR000683">
    <property type="entry name" value="Gfo/Idh/MocA-like_OxRdtase_N"/>
</dbReference>
<dbReference type="InterPro" id="IPR051317">
    <property type="entry name" value="Gfo/Idh/MocA_oxidoreduct"/>
</dbReference>
<dbReference type="GO" id="GO:0000166">
    <property type="term" value="F:nucleotide binding"/>
    <property type="evidence" value="ECO:0007669"/>
    <property type="project" value="InterPro"/>
</dbReference>
<evidence type="ECO:0000259" key="3">
    <source>
        <dbReference type="Pfam" id="PF01408"/>
    </source>
</evidence>
<dbReference type="PANTHER" id="PTHR43708:SF5">
    <property type="entry name" value="CONSERVED EXPRESSED OXIDOREDUCTASE (EUROFUNG)-RELATED"/>
    <property type="match status" value="1"/>
</dbReference>
<evidence type="ECO:0000313" key="5">
    <source>
        <dbReference type="EMBL" id="ESK97574.1"/>
    </source>
</evidence>
<dbReference type="EMBL" id="AWSO01000024">
    <property type="protein sequence ID" value="ESK97574.1"/>
    <property type="molecule type" value="Genomic_DNA"/>
</dbReference>
<feature type="domain" description="Gfo/Idh/MocA-like oxidoreductase N-terminal" evidence="3">
    <location>
        <begin position="21"/>
        <end position="139"/>
    </location>
</feature>
<keyword evidence="2" id="KW-0560">Oxidoreductase</keyword>
<dbReference type="PANTHER" id="PTHR43708">
    <property type="entry name" value="CONSERVED EXPRESSED OXIDOREDUCTASE (EUROFUNG)"/>
    <property type="match status" value="1"/>
</dbReference>
<dbReference type="Pfam" id="PF02894">
    <property type="entry name" value="GFO_IDH_MocA_C"/>
    <property type="match status" value="1"/>
</dbReference>
<comment type="similarity">
    <text evidence="1">Belongs to the Gfo/Idh/MocA family.</text>
</comment>
<sequence>MQKKRTPASQHLEFSLMSPIKTCILGVGLAGLTFHAPFILALPDLFTLHSVLERNPKSPGGKLQDRFGVSVKVHRSLEDVLADQEIELIIVGTPNETHYLFAKAALEAGKHVLVDKPVTASVKQAKELGEIARGKKLVLYGYQNRRWDSDFLALRRLMELPESNSQSLGKILEFESHFDRYRTSLKGSWKDEPLPAAGQLFDLGSHLIDQTLALFGRPSKITAFTQNIRGVGSQNVEDTFTVFMHYPPGSVHPHPLTAILRGHILSVKSPQLRYIVKGTKGTYTKYGVDVQEDQLKAISSPKEIFWDGYGQEPESMWGTLENIESDEVTVKKSSWPSNDAGCYVDLFRNLAAAIREGTEQAVKWSDATAVIEMIELAHKSALEERTIEVPQI</sequence>
<dbReference type="Pfam" id="PF01408">
    <property type="entry name" value="GFO_IDH_MocA"/>
    <property type="match status" value="1"/>
</dbReference>